<dbReference type="Proteomes" id="UP001589865">
    <property type="component" value="Unassembled WGS sequence"/>
</dbReference>
<dbReference type="RefSeq" id="WP_377045957.1">
    <property type="nucleotide sequence ID" value="NZ_JBHLUN010000013.1"/>
</dbReference>
<sequence>MSEEQVPRTKYLSEEVWRRSLAMQLENLRRVPGASVQEVQRTRRRIARIRADGLPEWRERYDAEHGKGG</sequence>
<comment type="caution">
    <text evidence="1">The sequence shown here is derived from an EMBL/GenBank/DDBJ whole genome shotgun (WGS) entry which is preliminary data.</text>
</comment>
<evidence type="ECO:0000313" key="1">
    <source>
        <dbReference type="EMBL" id="MFC0410206.1"/>
    </source>
</evidence>
<dbReference type="EMBL" id="JBHLUN010000013">
    <property type="protein sequence ID" value="MFC0410206.1"/>
    <property type="molecule type" value="Genomic_DNA"/>
</dbReference>
<reference evidence="1 2" key="1">
    <citation type="submission" date="2024-09" db="EMBL/GenBank/DDBJ databases">
        <authorList>
            <person name="Sun Q."/>
            <person name="Mori K."/>
        </authorList>
    </citation>
    <scope>NUCLEOTIDE SEQUENCE [LARGE SCALE GENOMIC DNA]</scope>
    <source>
        <strain evidence="1 2">TBRC 5777</strain>
    </source>
</reference>
<organism evidence="1 2">
    <name type="scientific">Roseomonas elaeocarpi</name>
    <dbReference type="NCBI Taxonomy" id="907779"/>
    <lineage>
        <taxon>Bacteria</taxon>
        <taxon>Pseudomonadati</taxon>
        <taxon>Pseudomonadota</taxon>
        <taxon>Alphaproteobacteria</taxon>
        <taxon>Acetobacterales</taxon>
        <taxon>Roseomonadaceae</taxon>
        <taxon>Roseomonas</taxon>
    </lineage>
</organism>
<keyword evidence="2" id="KW-1185">Reference proteome</keyword>
<protein>
    <recommendedName>
        <fullName evidence="3">DUF3072 domain-containing protein</fullName>
    </recommendedName>
</protein>
<evidence type="ECO:0008006" key="3">
    <source>
        <dbReference type="Google" id="ProtNLM"/>
    </source>
</evidence>
<accession>A0ABV6K0V5</accession>
<evidence type="ECO:0000313" key="2">
    <source>
        <dbReference type="Proteomes" id="UP001589865"/>
    </source>
</evidence>
<gene>
    <name evidence="1" type="ORF">ACFFGY_18285</name>
</gene>
<name>A0ABV6K0V5_9PROT</name>
<proteinExistence type="predicted"/>